<dbReference type="RefSeq" id="XP_052129002.1">
    <property type="nucleotide sequence ID" value="XM_052273042.1"/>
</dbReference>
<dbReference type="RefSeq" id="XP_052129004.1">
    <property type="nucleotide sequence ID" value="XM_052273044.1"/>
</dbReference>
<gene>
    <name evidence="6 7 8" type="primary">LOC113202106</name>
</gene>
<reference evidence="6 7" key="1">
    <citation type="submission" date="2025-04" db="UniProtKB">
        <authorList>
            <consortium name="RefSeq"/>
        </authorList>
    </citation>
    <scope>IDENTIFICATION</scope>
    <source>
        <tissue evidence="6 7">Whole organism</tissue>
    </source>
</reference>
<dbReference type="InterPro" id="IPR038904">
    <property type="entry name" value="BRAT1"/>
</dbReference>
<keyword evidence="2" id="KW-0963">Cytoplasm</keyword>
<dbReference type="AlphaFoldDB" id="A0A9C6X4I2"/>
<dbReference type="SUPFAM" id="SSF48371">
    <property type="entry name" value="ARM repeat"/>
    <property type="match status" value="1"/>
</dbReference>
<dbReference type="GO" id="GO:0005634">
    <property type="term" value="C:nucleus"/>
    <property type="evidence" value="ECO:0007669"/>
    <property type="project" value="TreeGrafter"/>
</dbReference>
<feature type="compositionally biased region" description="Low complexity" evidence="4">
    <location>
        <begin position="998"/>
        <end position="1012"/>
    </location>
</feature>
<dbReference type="GO" id="GO:0005737">
    <property type="term" value="C:cytoplasm"/>
    <property type="evidence" value="ECO:0007669"/>
    <property type="project" value="UniProtKB-SubCell"/>
</dbReference>
<feature type="region of interest" description="Disordered" evidence="4">
    <location>
        <begin position="975"/>
        <end position="1012"/>
    </location>
</feature>
<dbReference type="GO" id="GO:0006974">
    <property type="term" value="P:DNA damage response"/>
    <property type="evidence" value="ECO:0007669"/>
    <property type="project" value="InterPro"/>
</dbReference>
<dbReference type="InterPro" id="IPR016024">
    <property type="entry name" value="ARM-type_fold"/>
</dbReference>
<protein>
    <submittedName>
        <fullName evidence="6 7">Uncharacterized protein LOC113202106 isoform X1</fullName>
    </submittedName>
</protein>
<sequence length="1187" mass="132609">MDNESKTRFKLRCVLLELLKSDYQVTDDTILEKLISHLSAKDSGYQIIDVPLCTAWARSVVSSWHDGKSSVVVVSFALRLLAIIVENESNFRDIQKTDGSAEPGFECIVNTPHGGVFLQLLRDVCLTTSKSASNFSVKCALIKLLSSLLKHSCGRQWIMSSGLWKEVHEMCLSDSSVYVVREARKFLSDLLNGMSQTQDLEVDAVLSCVLEPFLSVPSFADLSLCTSRVIASLHLLGDILDNALLTSDPETNKISSPVFNIISKPSVGLLLKSLEALKVTKSEEMEELLSKIAVAFYILNTVKDGKKHEPIEVKAICIQILGVFNALINKGSVENVLKLCVLCHNYWTYVAKIQRANEGECPPPPAAGDEKHYRFEDQLLCLQLAPIFSLIVTAPSENDKELYLYKLAYKICFESQRLVFSFRNMVLQLQRLHHWLAMSARSVMCLAKRLTRILPMCVGISQSEQFDVVADMTEAFIQKLTSIIHNHVHRMAYVFRAAISERGFDERLALLGVSSILSVKNTLTRLTPLCVGCTMGDSTLESYFQIQVSQRITLDVMRSIYAFRDALIKTQSSALMDRAALQSVVTISSLSVRGVHPETERDRAVLVFQSFIYVLKHFVLCAESENKQGGWGGEFRESHHSTLLVAILDGLANLVRSHRITWRESVESLCLLTLAQELLDSPTFSSKVGLVVQALQLIKLCIENFMPPNLALLTNSLSGTSLDHLGPLIYKRLHDPHWEVRDSSLEVLLTLATISHTKYPLFQELILDNKLTEVVVHLALNDAENYVCASATKCLTAMIRVDRFWNEELSDKDLVNKMIGILNGESEGVLRREASLLMSEIFKYRKVPSDVLQKMCLTMANVVLSDLHWEVKVNALIFWKLMIERQMNDQGMIDGVFPQVTFSKEHRKIINLTPSVIKDRLRKVLAELSQNGCLHVLVEAIRKDEDLEVVKRASEIISYLSVVLEKHGLLDRKNNMSLTPTPSEASPALSLNNVSSPSNQSDCPSTSPSSGMSSFYEVEVPAQGTVEQSVSNSSSYNSLNSNNYSKSVGKSILDLDPQVMGFDVLNDDVLELPGISKADIQDKVIDSILNDRDINLLAKVYLGTGAEVTGRQGPETKISKPVRPLVVLNPEEFLSQLSILEVEKIVSERTRWVMDTGGNLDTLLDDMLITRNLSLKEEDDYNAMDCY</sequence>
<evidence type="ECO:0000313" key="6">
    <source>
        <dbReference type="RefSeq" id="XP_052129002.1"/>
    </source>
</evidence>
<dbReference type="Gene3D" id="1.25.10.10">
    <property type="entry name" value="Leucine-rich Repeat Variant"/>
    <property type="match status" value="1"/>
</dbReference>
<dbReference type="PANTHER" id="PTHR21331">
    <property type="entry name" value="BRCA1-ASSOCIATED ATM ACTIVATOR 1"/>
    <property type="match status" value="1"/>
</dbReference>
<organism evidence="5 8">
    <name type="scientific">Frankliniella occidentalis</name>
    <name type="common">Western flower thrips</name>
    <name type="synonym">Euthrips occidentalis</name>
    <dbReference type="NCBI Taxonomy" id="133901"/>
    <lineage>
        <taxon>Eukaryota</taxon>
        <taxon>Metazoa</taxon>
        <taxon>Ecdysozoa</taxon>
        <taxon>Arthropoda</taxon>
        <taxon>Hexapoda</taxon>
        <taxon>Insecta</taxon>
        <taxon>Pterygota</taxon>
        <taxon>Neoptera</taxon>
        <taxon>Paraneoptera</taxon>
        <taxon>Thysanoptera</taxon>
        <taxon>Terebrantia</taxon>
        <taxon>Thripoidea</taxon>
        <taxon>Thripidae</taxon>
        <taxon>Frankliniella</taxon>
    </lineage>
</organism>
<evidence type="ECO:0000313" key="5">
    <source>
        <dbReference type="Proteomes" id="UP000504606"/>
    </source>
</evidence>
<evidence type="ECO:0000313" key="7">
    <source>
        <dbReference type="RefSeq" id="XP_052129003.1"/>
    </source>
</evidence>
<keyword evidence="5" id="KW-1185">Reference proteome</keyword>
<dbReference type="GeneID" id="113202106"/>
<evidence type="ECO:0000256" key="2">
    <source>
        <dbReference type="ARBA" id="ARBA00022490"/>
    </source>
</evidence>
<dbReference type="RefSeq" id="XP_052129003.1">
    <property type="nucleotide sequence ID" value="XM_052273043.1"/>
</dbReference>
<evidence type="ECO:0000256" key="1">
    <source>
        <dbReference type="ARBA" id="ARBA00004496"/>
    </source>
</evidence>
<proteinExistence type="inferred from homology"/>
<evidence type="ECO:0000256" key="4">
    <source>
        <dbReference type="SAM" id="MobiDB-lite"/>
    </source>
</evidence>
<evidence type="ECO:0000256" key="3">
    <source>
        <dbReference type="ARBA" id="ARBA00061308"/>
    </source>
</evidence>
<dbReference type="GO" id="GO:0008283">
    <property type="term" value="P:cell population proliferation"/>
    <property type="evidence" value="ECO:0007669"/>
    <property type="project" value="InterPro"/>
</dbReference>
<comment type="subcellular location">
    <subcellularLocation>
        <location evidence="1">Cytoplasm</location>
    </subcellularLocation>
</comment>
<accession>A0A9C6X4I2</accession>
<dbReference type="Proteomes" id="UP000504606">
    <property type="component" value="Unplaced"/>
</dbReference>
<dbReference type="PANTHER" id="PTHR21331:SF2">
    <property type="entry name" value="BRCA1-ASSOCIATED ATM ACTIVATOR 1"/>
    <property type="match status" value="1"/>
</dbReference>
<comment type="similarity">
    <text evidence="3">Belongs to the BRAT1 family.</text>
</comment>
<dbReference type="OrthoDB" id="10057956at2759"/>
<dbReference type="InterPro" id="IPR011989">
    <property type="entry name" value="ARM-like"/>
</dbReference>
<feature type="compositionally biased region" description="Polar residues" evidence="4">
    <location>
        <begin position="975"/>
        <end position="997"/>
    </location>
</feature>
<evidence type="ECO:0000313" key="8">
    <source>
        <dbReference type="RefSeq" id="XP_052129004.1"/>
    </source>
</evidence>
<name>A0A9C6X4I2_FRAOC</name>